<keyword evidence="1" id="KW-0732">Signal</keyword>
<dbReference type="PROSITE" id="PS50983">
    <property type="entry name" value="FE_B12_PBP"/>
    <property type="match status" value="1"/>
</dbReference>
<proteinExistence type="predicted"/>
<reference evidence="3 4" key="1">
    <citation type="journal article" date="2013" name="Stand. Genomic Sci.">
        <title>Genomic Encyclopedia of Type Strains, Phase I: The one thousand microbial genomes (KMG-I) project.</title>
        <authorList>
            <person name="Kyrpides N.C."/>
            <person name="Woyke T."/>
            <person name="Eisen J.A."/>
            <person name="Garrity G."/>
            <person name="Lilburn T.G."/>
            <person name="Beck B.J."/>
            <person name="Whitman W.B."/>
            <person name="Hugenholtz P."/>
            <person name="Klenk H.P."/>
        </authorList>
    </citation>
    <scope>NUCLEOTIDE SEQUENCE [LARGE SCALE GENOMIC DNA]</scope>
    <source>
        <strain evidence="3 4">DSM 13484</strain>
    </source>
</reference>
<dbReference type="PANTHER" id="PTHR30535:SF35">
    <property type="entry name" value="PERIPLASMIC BINDING PROTEIN"/>
    <property type="match status" value="1"/>
</dbReference>
<name>A0A562SMJ8_CHIJA</name>
<feature type="domain" description="Fe/B12 periplasmic-binding" evidence="2">
    <location>
        <begin position="11"/>
        <end position="265"/>
    </location>
</feature>
<keyword evidence="4" id="KW-1185">Reference proteome</keyword>
<evidence type="ECO:0000256" key="1">
    <source>
        <dbReference type="ARBA" id="ARBA00022729"/>
    </source>
</evidence>
<evidence type="ECO:0000313" key="4">
    <source>
        <dbReference type="Proteomes" id="UP000316778"/>
    </source>
</evidence>
<dbReference type="EMBL" id="VLLG01000006">
    <property type="protein sequence ID" value="TWI82448.1"/>
    <property type="molecule type" value="Genomic_DNA"/>
</dbReference>
<organism evidence="3 4">
    <name type="scientific">Chitinophaga japonensis</name>
    <name type="common">Flexibacter japonensis</name>
    <dbReference type="NCBI Taxonomy" id="104662"/>
    <lineage>
        <taxon>Bacteria</taxon>
        <taxon>Pseudomonadati</taxon>
        <taxon>Bacteroidota</taxon>
        <taxon>Chitinophagia</taxon>
        <taxon>Chitinophagales</taxon>
        <taxon>Chitinophagaceae</taxon>
        <taxon>Chitinophaga</taxon>
    </lineage>
</organism>
<dbReference type="NCBIfam" id="NF038402">
    <property type="entry name" value="TroA_like"/>
    <property type="match status" value="1"/>
</dbReference>
<dbReference type="Proteomes" id="UP000316778">
    <property type="component" value="Unassembled WGS sequence"/>
</dbReference>
<dbReference type="Pfam" id="PF01497">
    <property type="entry name" value="Peripla_BP_2"/>
    <property type="match status" value="1"/>
</dbReference>
<accession>A0A562SMJ8</accession>
<dbReference type="PANTHER" id="PTHR30535">
    <property type="entry name" value="VITAMIN B12-BINDING PROTEIN"/>
    <property type="match status" value="1"/>
</dbReference>
<dbReference type="InterPro" id="IPR002491">
    <property type="entry name" value="ABC_transptr_periplasmic_BD"/>
</dbReference>
<gene>
    <name evidence="3" type="ORF">LX66_5021</name>
</gene>
<dbReference type="AlphaFoldDB" id="A0A562SMJ8"/>
<dbReference type="Gene3D" id="3.40.50.1980">
    <property type="entry name" value="Nitrogenase molybdenum iron protein domain"/>
    <property type="match status" value="2"/>
</dbReference>
<dbReference type="InterPro" id="IPR050902">
    <property type="entry name" value="ABC_Transporter_SBP"/>
</dbReference>
<dbReference type="InterPro" id="IPR054828">
    <property type="entry name" value="Vit_B12_bind_prot"/>
</dbReference>
<evidence type="ECO:0000313" key="3">
    <source>
        <dbReference type="EMBL" id="TWI82448.1"/>
    </source>
</evidence>
<evidence type="ECO:0000259" key="2">
    <source>
        <dbReference type="PROSITE" id="PS50983"/>
    </source>
</evidence>
<sequence>MFRLNSARPQRIISLVPSQTELLHHLGLEAEVVGITKFCVHPDHWFRSKTRIGGTKSLHLDKIRSLQPQLILANKEENQREQVEVLMQEFPVWTSDIHTLEDALDMIRQVGGLTGRAAAAAQLSREIQARFATLRDSLPDEGSSWHAAYFIWRKPWMVAGGDTFIHSMLAACGLQNSFAGTPRYPEISLSQLPECFDGVPAGRQLVLLSSEPYPFKEQHIAEITAALPHARVLLVDGEMFSWYGSRLLEAPAYFRQLLQAIKQKIDI</sequence>
<comment type="caution">
    <text evidence="3">The sequence shown here is derived from an EMBL/GenBank/DDBJ whole genome shotgun (WGS) entry which is preliminary data.</text>
</comment>
<dbReference type="SUPFAM" id="SSF53807">
    <property type="entry name" value="Helical backbone' metal receptor"/>
    <property type="match status" value="1"/>
</dbReference>
<protein>
    <submittedName>
        <fullName evidence="3">ABC-type Fe3+-hydroxamate transport system substrate-binding protein</fullName>
    </submittedName>
</protein>
<dbReference type="RefSeq" id="WP_343898894.1">
    <property type="nucleotide sequence ID" value="NZ_BAAAFY010000006.1"/>
</dbReference>